<dbReference type="AlphaFoldDB" id="A0A8J8AXN4"/>
<keyword evidence="3" id="KW-1185">Reference proteome</keyword>
<proteinExistence type="predicted"/>
<dbReference type="Proteomes" id="UP000675747">
    <property type="component" value="Unassembled WGS sequence"/>
</dbReference>
<comment type="caution">
    <text evidence="1">The sequence shown here is derived from an EMBL/GenBank/DDBJ whole genome shotgun (WGS) entry which is preliminary data.</text>
</comment>
<evidence type="ECO:0000313" key="1">
    <source>
        <dbReference type="EMBL" id="MBR0562567.1"/>
    </source>
</evidence>
<reference evidence="1" key="2">
    <citation type="submission" date="2021-04" db="EMBL/GenBank/DDBJ databases">
        <authorList>
            <person name="Karlyshev A.V."/>
        </authorList>
    </citation>
    <scope>NUCLEOTIDE SEQUENCE</scope>
    <source>
        <strain evidence="1">LMG 29479</strain>
    </source>
</reference>
<reference evidence="2 3" key="1">
    <citation type="journal article" date="2021" name="Microbiol. Resour. Announc.">
        <title>Draft Genome Sequence of Coralloluteibacterium stylophorae LMG 29479T.</title>
        <authorList>
            <person name="Karlyshev A.V."/>
            <person name="Kudryashova E.B."/>
            <person name="Ariskina E.V."/>
            <person name="Conroy A.P."/>
            <person name="Abidueva E.Y."/>
        </authorList>
    </citation>
    <scope>NUCLEOTIDE SEQUENCE [LARGE SCALE GENOMIC DNA]</scope>
    <source>
        <strain evidence="2 3">LMG 29479</strain>
    </source>
</reference>
<sequence>MIRRRARGFSSLELAVCLTVMGVVAVAMSQAFSGAGEQARRARALADAEVAREALRTFALRELRLPCPDTSAAGDAGLEGGGGACPDDVQVGWLPYLALDLPLPEPAARLRYGVRRDGSSDLVAPTPTAFDGPGAGRLGGLRAALGEAGTAAAGVGHPYFGADDGTAGATACGGPAVANPAFVLVAPVDDRDASTDAPAGFDGPNRAFARGAGLCTAPPSRAPDAGYDDVVVAEGATTLLGFIAASTR</sequence>
<dbReference type="EMBL" id="JAGQFT020000003">
    <property type="protein sequence ID" value="MBS7456795.1"/>
    <property type="molecule type" value="Genomic_DNA"/>
</dbReference>
<name>A0A8J8AXN4_9GAMM</name>
<protein>
    <recommendedName>
        <fullName evidence="4">Prepilin-type N-terminal cleavage/methylation domain-containing protein</fullName>
    </recommendedName>
</protein>
<dbReference type="RefSeq" id="WP_211926508.1">
    <property type="nucleotide sequence ID" value="NZ_JAGQFT020000003.1"/>
</dbReference>
<evidence type="ECO:0000313" key="3">
    <source>
        <dbReference type="Proteomes" id="UP000675747"/>
    </source>
</evidence>
<accession>A0A8J8AXN4</accession>
<dbReference type="SUPFAM" id="SSF54523">
    <property type="entry name" value="Pili subunits"/>
    <property type="match status" value="1"/>
</dbReference>
<gene>
    <name evidence="2" type="ORF">KB893_006570</name>
    <name evidence="1" type="ORF">KB893_08565</name>
</gene>
<organism evidence="1">
    <name type="scientific">Coralloluteibacterium stylophorae</name>
    <dbReference type="NCBI Taxonomy" id="1776034"/>
    <lineage>
        <taxon>Bacteria</taxon>
        <taxon>Pseudomonadati</taxon>
        <taxon>Pseudomonadota</taxon>
        <taxon>Gammaproteobacteria</taxon>
        <taxon>Lysobacterales</taxon>
        <taxon>Lysobacteraceae</taxon>
        <taxon>Coralloluteibacterium</taxon>
    </lineage>
</organism>
<evidence type="ECO:0008006" key="4">
    <source>
        <dbReference type="Google" id="ProtNLM"/>
    </source>
</evidence>
<dbReference type="EMBL" id="JAGQFT010000060">
    <property type="protein sequence ID" value="MBR0562567.1"/>
    <property type="molecule type" value="Genomic_DNA"/>
</dbReference>
<dbReference type="InterPro" id="IPR045584">
    <property type="entry name" value="Pilin-like"/>
</dbReference>
<evidence type="ECO:0000313" key="2">
    <source>
        <dbReference type="EMBL" id="MBS7456795.1"/>
    </source>
</evidence>